<proteinExistence type="predicted"/>
<evidence type="ECO:0000313" key="2">
    <source>
        <dbReference type="EMBL" id="CAI4018170.1"/>
    </source>
</evidence>
<dbReference type="AlphaFoldDB" id="A0A9P1GNR6"/>
<name>A0A9P1GNR6_9DINO</name>
<keyword evidence="1" id="KW-0812">Transmembrane</keyword>
<dbReference type="EMBL" id="CAMXCT010006679">
    <property type="protein sequence ID" value="CAI4018170.1"/>
    <property type="molecule type" value="Genomic_DNA"/>
</dbReference>
<protein>
    <submittedName>
        <fullName evidence="2">Uncharacterized protein</fullName>
    </submittedName>
</protein>
<keyword evidence="4" id="KW-1185">Reference proteome</keyword>
<keyword evidence="1" id="KW-1133">Transmembrane helix</keyword>
<gene>
    <name evidence="2" type="ORF">C1SCF055_LOCUS42762</name>
</gene>
<comment type="caution">
    <text evidence="2">The sequence shown here is derived from an EMBL/GenBank/DDBJ whole genome shotgun (WGS) entry which is preliminary data.</text>
</comment>
<sequence>MGRSNLQRLLAQSNGLEELAAIFREFQPIRRWPAASHATAWHRVAKHARAKELKSIGSPCSPGQLKSLIKQLAEALPELHHIDARGSSNILYSWALLRYTEGPLEAFCRHTAGLVPQCKPQELSNVIYALGLLNFKAEELLLPACAEARRRTQELSPQDATEASKSQAAMDMRYEAVALIGAAGDETWSSFRTLFGRNAEQGFPRDVDLAVSAQELIQQHSPAMEVDGDAAYGASLGMRQFLGTCNRPPNVKGGDFCLYGMASALWVIARHDHPDRRNFLQHASFLLGSTMNHVLDFMESSGWPISLVDILANLEAADKNEEFLLPPEARRRFEMPKVGRQTSVEILEAVRVADQFEHSPIRLEVWEVGVHASLSAEVIQMLARIFSVHEFKFRNLIKDQYPLWLPEKCGTLYWHPRMDCIEPEDTDEITQLFRRRVPRSASSKEAIVDMEGFVAEFEKVAGARLNYVDVLVCTVPYLCLLLEPVDLPTLGYFGHPLLFMVPDEQDIRNSFWERFSEMSKKSSVEFAVSDPFLQMQFEYQLGSPKLPVLRTHALYTGTTHFPQRSEEVLVLDRPHEAILLCTLQRFLGGEPLDWPVSEGRLRVASSTSYPYRFITRAMTDKKFSTFAQFRAVLLWPYDMDLITFYEFYGMNMPIFMPSHLSKYIFHQGHGAYKYRWNERKEHEDGTPFEWTNEDVSPFDETSPAAAHLIASWLSGFRCFCILSQALAWLLFHAVYLYTVLYIRLGVSHMEKTCRSMRVP</sequence>
<evidence type="ECO:0000256" key="1">
    <source>
        <dbReference type="SAM" id="Phobius"/>
    </source>
</evidence>
<accession>A0A9P1GNR6</accession>
<dbReference type="Proteomes" id="UP001152797">
    <property type="component" value="Unassembled WGS sequence"/>
</dbReference>
<dbReference type="OrthoDB" id="419709at2759"/>
<reference evidence="2" key="1">
    <citation type="submission" date="2022-10" db="EMBL/GenBank/DDBJ databases">
        <authorList>
            <person name="Chen Y."/>
            <person name="Dougan E. K."/>
            <person name="Chan C."/>
            <person name="Rhodes N."/>
            <person name="Thang M."/>
        </authorList>
    </citation>
    <scope>NUCLEOTIDE SEQUENCE</scope>
</reference>
<dbReference type="EMBL" id="CAMXCT030006679">
    <property type="protein sequence ID" value="CAL4805482.1"/>
    <property type="molecule type" value="Genomic_DNA"/>
</dbReference>
<feature type="transmembrane region" description="Helical" evidence="1">
    <location>
        <begin position="725"/>
        <end position="746"/>
    </location>
</feature>
<organism evidence="2">
    <name type="scientific">Cladocopium goreaui</name>
    <dbReference type="NCBI Taxonomy" id="2562237"/>
    <lineage>
        <taxon>Eukaryota</taxon>
        <taxon>Sar</taxon>
        <taxon>Alveolata</taxon>
        <taxon>Dinophyceae</taxon>
        <taxon>Suessiales</taxon>
        <taxon>Symbiodiniaceae</taxon>
        <taxon>Cladocopium</taxon>
    </lineage>
</organism>
<reference evidence="3" key="2">
    <citation type="submission" date="2024-04" db="EMBL/GenBank/DDBJ databases">
        <authorList>
            <person name="Chen Y."/>
            <person name="Shah S."/>
            <person name="Dougan E. K."/>
            <person name="Thang M."/>
            <person name="Chan C."/>
        </authorList>
    </citation>
    <scope>NUCLEOTIDE SEQUENCE [LARGE SCALE GENOMIC DNA]</scope>
</reference>
<evidence type="ECO:0000313" key="4">
    <source>
        <dbReference type="Proteomes" id="UP001152797"/>
    </source>
</evidence>
<dbReference type="EMBL" id="CAMXCT020006679">
    <property type="protein sequence ID" value="CAL1171545.1"/>
    <property type="molecule type" value="Genomic_DNA"/>
</dbReference>
<keyword evidence="1" id="KW-0472">Membrane</keyword>
<evidence type="ECO:0000313" key="3">
    <source>
        <dbReference type="EMBL" id="CAL1171545.1"/>
    </source>
</evidence>